<evidence type="ECO:0000256" key="6">
    <source>
        <dbReference type="ARBA" id="ARBA00022692"/>
    </source>
</evidence>
<dbReference type="GO" id="GO:0071978">
    <property type="term" value="P:bacterial-type flagellum-dependent swarming motility"/>
    <property type="evidence" value="ECO:0007669"/>
    <property type="project" value="TreeGrafter"/>
</dbReference>
<keyword evidence="6 10" id="KW-0812">Transmembrane</keyword>
<organism evidence="11 12">
    <name type="scientific">marine gamma proteobacterium HTCC2143</name>
    <dbReference type="NCBI Taxonomy" id="247633"/>
    <lineage>
        <taxon>Bacteria</taxon>
        <taxon>Pseudomonadati</taxon>
        <taxon>Pseudomonadota</taxon>
        <taxon>Gammaproteobacteria</taxon>
        <taxon>Cellvibrionales</taxon>
        <taxon>Spongiibacteraceae</taxon>
        <taxon>BD1-7 clade</taxon>
    </lineage>
</organism>
<gene>
    <name evidence="11" type="ORF">GP2143_07669</name>
</gene>
<evidence type="ECO:0000256" key="7">
    <source>
        <dbReference type="ARBA" id="ARBA00022779"/>
    </source>
</evidence>
<keyword evidence="11" id="KW-0966">Cell projection</keyword>
<evidence type="ECO:0000256" key="4">
    <source>
        <dbReference type="ARBA" id="ARBA00022475"/>
    </source>
</evidence>
<dbReference type="GO" id="GO:0006935">
    <property type="term" value="P:chemotaxis"/>
    <property type="evidence" value="ECO:0007669"/>
    <property type="project" value="UniProtKB-KW"/>
</dbReference>
<evidence type="ECO:0000256" key="8">
    <source>
        <dbReference type="ARBA" id="ARBA00022989"/>
    </source>
</evidence>
<dbReference type="PANTHER" id="PTHR35091:SF2">
    <property type="entry name" value="FLAGELLAR PROTEIN FLIL"/>
    <property type="match status" value="1"/>
</dbReference>
<evidence type="ECO:0000256" key="1">
    <source>
        <dbReference type="ARBA" id="ARBA00002254"/>
    </source>
</evidence>
<sequence>MAQENEQLTNDDGEIGKTGGSKLTLIAIVLATLLAIAASIGGTLYLLGFFDVDEVLSDEDQTVEVDNTRPRPAMYFPIKPAFTVNFPTRGRQRYLQVDVAVLTRDPEVFNALQTHLPLVKNRLIMLFGGEVYDELQTDEGKELLRQKALEVLQEIIKQEVGVNGVEEILFTNFVMQ</sequence>
<evidence type="ECO:0000256" key="9">
    <source>
        <dbReference type="ARBA" id="ARBA00023136"/>
    </source>
</evidence>
<dbReference type="EMBL" id="AAVT01000003">
    <property type="protein sequence ID" value="EAW31410.1"/>
    <property type="molecule type" value="Genomic_DNA"/>
</dbReference>
<evidence type="ECO:0000256" key="3">
    <source>
        <dbReference type="ARBA" id="ARBA00008281"/>
    </source>
</evidence>
<evidence type="ECO:0000313" key="11">
    <source>
        <dbReference type="EMBL" id="EAW31410.1"/>
    </source>
</evidence>
<name>A0YC91_9GAMM</name>
<evidence type="ECO:0000256" key="10">
    <source>
        <dbReference type="RuleBase" id="RU364125"/>
    </source>
</evidence>
<keyword evidence="4" id="KW-1003">Cell membrane</keyword>
<comment type="function">
    <text evidence="1 10">Controls the rotational direction of flagella during chemotaxis.</text>
</comment>
<dbReference type="Proteomes" id="UP000004931">
    <property type="component" value="Unassembled WGS sequence"/>
</dbReference>
<dbReference type="AlphaFoldDB" id="A0YC91"/>
<keyword evidence="5 10" id="KW-0145">Chemotaxis</keyword>
<keyword evidence="7 10" id="KW-0283">Flagellar rotation</keyword>
<keyword evidence="10" id="KW-0997">Cell inner membrane</keyword>
<dbReference type="GO" id="GO:0009425">
    <property type="term" value="C:bacterial-type flagellum basal body"/>
    <property type="evidence" value="ECO:0007669"/>
    <property type="project" value="InterPro"/>
</dbReference>
<dbReference type="OrthoDB" id="5616092at2"/>
<dbReference type="STRING" id="247633.GP2143_07669"/>
<evidence type="ECO:0000256" key="5">
    <source>
        <dbReference type="ARBA" id="ARBA00022500"/>
    </source>
</evidence>
<accession>A0YC91</accession>
<comment type="caution">
    <text evidence="11">The sequence shown here is derived from an EMBL/GenBank/DDBJ whole genome shotgun (WGS) entry which is preliminary data.</text>
</comment>
<proteinExistence type="inferred from homology"/>
<dbReference type="Pfam" id="PF03748">
    <property type="entry name" value="FliL"/>
    <property type="match status" value="1"/>
</dbReference>
<keyword evidence="11" id="KW-0969">Cilium</keyword>
<comment type="subcellular location">
    <subcellularLocation>
        <location evidence="10">Cell inner membrane</location>
    </subcellularLocation>
    <subcellularLocation>
        <location evidence="2">Cell membrane</location>
        <topology evidence="2">Single-pass membrane protein</topology>
    </subcellularLocation>
</comment>
<dbReference type="InterPro" id="IPR005503">
    <property type="entry name" value="FliL"/>
</dbReference>
<keyword evidence="8 10" id="KW-1133">Transmembrane helix</keyword>
<keyword evidence="11" id="KW-0282">Flagellum</keyword>
<feature type="transmembrane region" description="Helical" evidence="10">
    <location>
        <begin position="23"/>
        <end position="47"/>
    </location>
</feature>
<evidence type="ECO:0000313" key="12">
    <source>
        <dbReference type="Proteomes" id="UP000004931"/>
    </source>
</evidence>
<keyword evidence="9 10" id="KW-0472">Membrane</keyword>
<reference evidence="11 12" key="1">
    <citation type="journal article" date="2010" name="J. Bacteriol.">
        <title>Genome sequence of the oligotrophic marine Gammaproteobacterium HTCC2143, isolated from the Oregon Coast.</title>
        <authorList>
            <person name="Oh H.M."/>
            <person name="Kang I."/>
            <person name="Ferriera S."/>
            <person name="Giovannoni S.J."/>
            <person name="Cho J.C."/>
        </authorList>
    </citation>
    <scope>NUCLEOTIDE SEQUENCE [LARGE SCALE GENOMIC DNA]</scope>
    <source>
        <strain evidence="11 12">HTCC2143</strain>
    </source>
</reference>
<comment type="similarity">
    <text evidence="3 10">Belongs to the FliL family.</text>
</comment>
<dbReference type="eggNOG" id="COG1580">
    <property type="taxonomic scope" value="Bacteria"/>
</dbReference>
<evidence type="ECO:0000256" key="2">
    <source>
        <dbReference type="ARBA" id="ARBA00004162"/>
    </source>
</evidence>
<protein>
    <recommendedName>
        <fullName evidence="10">Flagellar protein FliL</fullName>
    </recommendedName>
</protein>
<dbReference type="PANTHER" id="PTHR35091">
    <property type="entry name" value="FLAGELLAR PROTEIN FLIL"/>
    <property type="match status" value="1"/>
</dbReference>
<dbReference type="GO" id="GO:0005886">
    <property type="term" value="C:plasma membrane"/>
    <property type="evidence" value="ECO:0007669"/>
    <property type="project" value="UniProtKB-SubCell"/>
</dbReference>
<keyword evidence="12" id="KW-1185">Reference proteome</keyword>